<organism evidence="1 2">
    <name type="scientific">Paspalum notatum var. saurae</name>
    <dbReference type="NCBI Taxonomy" id="547442"/>
    <lineage>
        <taxon>Eukaryota</taxon>
        <taxon>Viridiplantae</taxon>
        <taxon>Streptophyta</taxon>
        <taxon>Embryophyta</taxon>
        <taxon>Tracheophyta</taxon>
        <taxon>Spermatophyta</taxon>
        <taxon>Magnoliopsida</taxon>
        <taxon>Liliopsida</taxon>
        <taxon>Poales</taxon>
        <taxon>Poaceae</taxon>
        <taxon>PACMAD clade</taxon>
        <taxon>Panicoideae</taxon>
        <taxon>Andropogonodae</taxon>
        <taxon>Paspaleae</taxon>
        <taxon>Paspalinae</taxon>
        <taxon>Paspalum</taxon>
    </lineage>
</organism>
<dbReference type="EMBL" id="CP144746">
    <property type="protein sequence ID" value="WVZ58333.1"/>
    <property type="molecule type" value="Genomic_DNA"/>
</dbReference>
<accession>A0AAQ3WDP8</accession>
<protein>
    <submittedName>
        <fullName evidence="1">Uncharacterized protein</fullName>
    </submittedName>
</protein>
<reference evidence="1 2" key="1">
    <citation type="submission" date="2024-02" db="EMBL/GenBank/DDBJ databases">
        <title>High-quality chromosome-scale genome assembly of Pensacola bahiagrass (Paspalum notatum Flugge var. saurae).</title>
        <authorList>
            <person name="Vega J.M."/>
            <person name="Podio M."/>
            <person name="Orjuela J."/>
            <person name="Siena L.A."/>
            <person name="Pessino S.C."/>
            <person name="Combes M.C."/>
            <person name="Mariac C."/>
            <person name="Albertini E."/>
            <person name="Pupilli F."/>
            <person name="Ortiz J.P.A."/>
            <person name="Leblanc O."/>
        </authorList>
    </citation>
    <scope>NUCLEOTIDE SEQUENCE [LARGE SCALE GENOMIC DNA]</scope>
    <source>
        <strain evidence="1">R1</strain>
        <tissue evidence="1">Leaf</tissue>
    </source>
</reference>
<dbReference type="AlphaFoldDB" id="A0AAQ3WDP8"/>
<feature type="non-terminal residue" evidence="1">
    <location>
        <position position="136"/>
    </location>
</feature>
<proteinExistence type="predicted"/>
<sequence length="136" mass="15278">MTTTIRMLSSPEDSGSGCAFCIEKQLFWTFMVAVSCGLDSTGRSRTYFMSASSSPTVVPNQQRRRLCLLSIMDAPARFLTRLFKDALPGGSLSFSSIGRDCQQLKHPGYRCRNSIEFTLPFKLEDVVVQVERNVMY</sequence>
<evidence type="ECO:0000313" key="2">
    <source>
        <dbReference type="Proteomes" id="UP001341281"/>
    </source>
</evidence>
<gene>
    <name evidence="1" type="ORF">U9M48_008614</name>
</gene>
<dbReference type="Proteomes" id="UP001341281">
    <property type="component" value="Chromosome 02"/>
</dbReference>
<name>A0AAQ3WDP8_PASNO</name>
<evidence type="ECO:0000313" key="1">
    <source>
        <dbReference type="EMBL" id="WVZ58333.1"/>
    </source>
</evidence>
<keyword evidence="2" id="KW-1185">Reference proteome</keyword>